<dbReference type="AlphaFoldDB" id="A0A016TMB3"/>
<organism evidence="1 2">
    <name type="scientific">Ancylostoma ceylanicum</name>
    <dbReference type="NCBI Taxonomy" id="53326"/>
    <lineage>
        <taxon>Eukaryota</taxon>
        <taxon>Metazoa</taxon>
        <taxon>Ecdysozoa</taxon>
        <taxon>Nematoda</taxon>
        <taxon>Chromadorea</taxon>
        <taxon>Rhabditida</taxon>
        <taxon>Rhabditina</taxon>
        <taxon>Rhabditomorpha</taxon>
        <taxon>Strongyloidea</taxon>
        <taxon>Ancylostomatidae</taxon>
        <taxon>Ancylostomatinae</taxon>
        <taxon>Ancylostoma</taxon>
    </lineage>
</organism>
<keyword evidence="2" id="KW-1185">Reference proteome</keyword>
<proteinExistence type="predicted"/>
<gene>
    <name evidence="1" type="primary">Acey_s0089.g2215</name>
    <name evidence="1" type="ORF">Y032_0089g2215</name>
</gene>
<sequence length="89" mass="10289">MGHEIVPHEVLCSQRYSRFKAGFALLILLRHIALSCERIGMDPSQLEIRLTIRVAKRRCEDICEGYLPSLLWTCSYRALSKGRKNRCNP</sequence>
<comment type="caution">
    <text evidence="1">The sequence shown here is derived from an EMBL/GenBank/DDBJ whole genome shotgun (WGS) entry which is preliminary data.</text>
</comment>
<accession>A0A016TMB3</accession>
<protein>
    <submittedName>
        <fullName evidence="1">Uncharacterized protein</fullName>
    </submittedName>
</protein>
<evidence type="ECO:0000313" key="2">
    <source>
        <dbReference type="Proteomes" id="UP000024635"/>
    </source>
</evidence>
<evidence type="ECO:0000313" key="1">
    <source>
        <dbReference type="EMBL" id="EYC04099.1"/>
    </source>
</evidence>
<name>A0A016TMB3_9BILA</name>
<dbReference type="Proteomes" id="UP000024635">
    <property type="component" value="Unassembled WGS sequence"/>
</dbReference>
<dbReference type="EMBL" id="JARK01001425">
    <property type="protein sequence ID" value="EYC04099.1"/>
    <property type="molecule type" value="Genomic_DNA"/>
</dbReference>
<reference evidence="2" key="1">
    <citation type="journal article" date="2015" name="Nat. Genet.">
        <title>The genome and transcriptome of the zoonotic hookworm Ancylostoma ceylanicum identify infection-specific gene families.</title>
        <authorList>
            <person name="Schwarz E.M."/>
            <person name="Hu Y."/>
            <person name="Antoshechkin I."/>
            <person name="Miller M.M."/>
            <person name="Sternberg P.W."/>
            <person name="Aroian R.V."/>
        </authorList>
    </citation>
    <scope>NUCLEOTIDE SEQUENCE</scope>
    <source>
        <strain evidence="2">HY135</strain>
    </source>
</reference>